<dbReference type="EMBL" id="VDEP01000271">
    <property type="protein sequence ID" value="KAA1116026.1"/>
    <property type="molecule type" value="Genomic_DNA"/>
</dbReference>
<sequence length="102" mass="11829">MRLETTIYAKSGITTRAAQWGPIDKQLIFLRTQTGDYNLAWSHLIMAKDNHFFGHETEFSKIQLNVAVLPTESDIRELMDRPFNQRHDTPLPGIPIHGRQER</sequence>
<dbReference type="AlphaFoldDB" id="A0A5B0QS25"/>
<protein>
    <submittedName>
        <fullName evidence="2">Uncharacterized protein</fullName>
    </submittedName>
</protein>
<dbReference type="Proteomes" id="UP000325313">
    <property type="component" value="Unassembled WGS sequence"/>
</dbReference>
<gene>
    <name evidence="2" type="ORF">PGTUg99_032881</name>
</gene>
<organism evidence="2 3">
    <name type="scientific">Puccinia graminis f. sp. tritici</name>
    <dbReference type="NCBI Taxonomy" id="56615"/>
    <lineage>
        <taxon>Eukaryota</taxon>
        <taxon>Fungi</taxon>
        <taxon>Dikarya</taxon>
        <taxon>Basidiomycota</taxon>
        <taxon>Pucciniomycotina</taxon>
        <taxon>Pucciniomycetes</taxon>
        <taxon>Pucciniales</taxon>
        <taxon>Pucciniaceae</taxon>
        <taxon>Puccinia</taxon>
    </lineage>
</organism>
<comment type="caution">
    <text evidence="2">The sequence shown here is derived from an EMBL/GenBank/DDBJ whole genome shotgun (WGS) entry which is preliminary data.</text>
</comment>
<feature type="region of interest" description="Disordered" evidence="1">
    <location>
        <begin position="81"/>
        <end position="102"/>
    </location>
</feature>
<accession>A0A5B0QS25</accession>
<evidence type="ECO:0000313" key="2">
    <source>
        <dbReference type="EMBL" id="KAA1116026.1"/>
    </source>
</evidence>
<evidence type="ECO:0000256" key="1">
    <source>
        <dbReference type="SAM" id="MobiDB-lite"/>
    </source>
</evidence>
<evidence type="ECO:0000313" key="3">
    <source>
        <dbReference type="Proteomes" id="UP000325313"/>
    </source>
</evidence>
<proteinExistence type="predicted"/>
<name>A0A5B0QS25_PUCGR</name>
<reference evidence="2 3" key="1">
    <citation type="submission" date="2019-05" db="EMBL/GenBank/DDBJ databases">
        <title>Emergence of the Ug99 lineage of the wheat stem rust pathogen through somatic hybridization.</title>
        <authorList>
            <person name="Li F."/>
            <person name="Upadhyaya N.M."/>
            <person name="Sperschneider J."/>
            <person name="Matny O."/>
            <person name="Nguyen-Phuc H."/>
            <person name="Mago R."/>
            <person name="Raley C."/>
            <person name="Miller M.E."/>
            <person name="Silverstein K.A.T."/>
            <person name="Henningsen E."/>
            <person name="Hirsch C.D."/>
            <person name="Visser B."/>
            <person name="Pretorius Z.A."/>
            <person name="Steffenson B.J."/>
            <person name="Schwessinger B."/>
            <person name="Dodds P.N."/>
            <person name="Figueroa M."/>
        </authorList>
    </citation>
    <scope>NUCLEOTIDE SEQUENCE [LARGE SCALE GENOMIC DNA]</scope>
    <source>
        <strain evidence="2 3">Ug99</strain>
    </source>
</reference>